<organism evidence="2 3">
    <name type="scientific">Trichoderma harzianum</name>
    <name type="common">Hypocrea lixii</name>
    <dbReference type="NCBI Taxonomy" id="5544"/>
    <lineage>
        <taxon>Eukaryota</taxon>
        <taxon>Fungi</taxon>
        <taxon>Dikarya</taxon>
        <taxon>Ascomycota</taxon>
        <taxon>Pezizomycotina</taxon>
        <taxon>Sordariomycetes</taxon>
        <taxon>Hypocreomycetidae</taxon>
        <taxon>Hypocreales</taxon>
        <taxon>Hypocreaceae</taxon>
        <taxon>Trichoderma</taxon>
    </lineage>
</organism>
<dbReference type="EMBL" id="MTYI01000053">
    <property type="protein sequence ID" value="PNP55454.1"/>
    <property type="molecule type" value="Genomic_DNA"/>
</dbReference>
<evidence type="ECO:0000313" key="3">
    <source>
        <dbReference type="Proteomes" id="UP000236290"/>
    </source>
</evidence>
<evidence type="ECO:0000313" key="2">
    <source>
        <dbReference type="EMBL" id="PNP55454.1"/>
    </source>
</evidence>
<name>A0A2K0UCE8_TRIHA</name>
<gene>
    <name evidence="2" type="ORF">THARTR1_04284</name>
</gene>
<feature type="region of interest" description="Disordered" evidence="1">
    <location>
        <begin position="1"/>
        <end position="64"/>
    </location>
</feature>
<feature type="compositionally biased region" description="Basic and acidic residues" evidence="1">
    <location>
        <begin position="23"/>
        <end position="64"/>
    </location>
</feature>
<sequence length="64" mass="7425">MGWWGKSSDSKPEQQQQQQQQEAPKEHVFDPKLPKAEKLPRGLQKIVDKADKDESFFDSVKEGR</sequence>
<accession>A0A2K0UCE8</accession>
<protein>
    <submittedName>
        <fullName evidence="2">Uncharacterized protein</fullName>
    </submittedName>
</protein>
<reference evidence="2 3" key="1">
    <citation type="submission" date="2017-02" db="EMBL/GenBank/DDBJ databases">
        <title>Genomes of Trichoderma spp. with biocontrol activity.</title>
        <authorList>
            <person name="Gardiner D."/>
            <person name="Kazan K."/>
            <person name="Vos C."/>
            <person name="Harvey P."/>
        </authorList>
    </citation>
    <scope>NUCLEOTIDE SEQUENCE [LARGE SCALE GENOMIC DNA]</scope>
    <source>
        <strain evidence="2 3">Tr1</strain>
    </source>
</reference>
<dbReference type="Proteomes" id="UP000236290">
    <property type="component" value="Unassembled WGS sequence"/>
</dbReference>
<evidence type="ECO:0000256" key="1">
    <source>
        <dbReference type="SAM" id="MobiDB-lite"/>
    </source>
</evidence>
<dbReference type="AlphaFoldDB" id="A0A2K0UCE8"/>
<proteinExistence type="predicted"/>
<comment type="caution">
    <text evidence="2">The sequence shown here is derived from an EMBL/GenBank/DDBJ whole genome shotgun (WGS) entry which is preliminary data.</text>
</comment>